<dbReference type="Proteomes" id="UP000177197">
    <property type="component" value="Unassembled WGS sequence"/>
</dbReference>
<feature type="transmembrane region" description="Helical" evidence="1">
    <location>
        <begin position="595"/>
        <end position="618"/>
    </location>
</feature>
<sequence length="754" mass="85182">MKRPAILILVFLAGVFLVGFEPSTFAQTAYTAQQHCADGKDKIVVANSNRTNAFASGQNAVGVIIFEFSLEYLVCKEKSPKIIETKELILSVAGANLLEIEDFARIYVKDENGKVYPARIEKTSNVFDWRVVADLGTRLESQKARKFRVFADLPKMKPGASFNITFHTGKMSHFMTADGKTIVASDQTGMAVAHFNGNRPPKLYWTDYSQGVKSAVSPFSGLSGEQFEFRIKYGDEDNEAPKAAQVWVDLNGDGKYQANEKFNMAMVNSDQKNFSQGDGVEYFRTFRIVVKKPQTVKFRFYFTDSKLEAESSVRVVNEYSSEAARQKPTDEYSFTIGTPVAFGSVQLTGDKFVKGEPVKIVLPVFYLYRDLEVDWASIARNNFGPFKLLRWQLGRRGIASPEYKLPAENFDFQEIILFLGTSGIKTSAVNFPALKISYGIKDAKGQFKTQSEKLAFQNVKLRIENSVTNTLIRVGDQFVYSLKIIRLPDYELADFKPQEMTFEPFETLKFAKQSDNRDLYIVDTYVWTLASYYAISDPIPLPSFEISWRKVAGKKNNVHKIESVMVEMVPILGKNDKVMSQWDTGARPWPPLATYLFSVLPIALGGAVLVAFFGFWAVRRLMVWLAIWQESNYRVFRANRRKALRLIKSLLGQLEGSLVELLNCVKVLIGLNFGLTSEAAQAMTASEIETLLSIRGNSKYQALKDRLTVKGTNLFVPKLLEKAILRDEAEVLYFEQVLLCVKAFLRKTKYNPPD</sequence>
<reference evidence="2 3" key="1">
    <citation type="journal article" date="2016" name="Nat. Commun.">
        <title>Thousands of microbial genomes shed light on interconnected biogeochemical processes in an aquifer system.</title>
        <authorList>
            <person name="Anantharaman K."/>
            <person name="Brown C.T."/>
            <person name="Hug L.A."/>
            <person name="Sharon I."/>
            <person name="Castelle C.J."/>
            <person name="Probst A.J."/>
            <person name="Thomas B.C."/>
            <person name="Singh A."/>
            <person name="Wilkins M.J."/>
            <person name="Karaoz U."/>
            <person name="Brodie E.L."/>
            <person name="Williams K.H."/>
            <person name="Hubbard S.S."/>
            <person name="Banfield J.F."/>
        </authorList>
    </citation>
    <scope>NUCLEOTIDE SEQUENCE [LARGE SCALE GENOMIC DNA]</scope>
</reference>
<comment type="caution">
    <text evidence="2">The sequence shown here is derived from an EMBL/GenBank/DDBJ whole genome shotgun (WGS) entry which is preliminary data.</text>
</comment>
<keyword evidence="1" id="KW-1133">Transmembrane helix</keyword>
<name>A0A1F5CBC9_9BACT</name>
<keyword evidence="1" id="KW-0472">Membrane</keyword>
<dbReference type="EMBL" id="MEYV01000011">
    <property type="protein sequence ID" value="OGD40156.1"/>
    <property type="molecule type" value="Genomic_DNA"/>
</dbReference>
<keyword evidence="1" id="KW-0812">Transmembrane</keyword>
<evidence type="ECO:0000256" key="1">
    <source>
        <dbReference type="SAM" id="Phobius"/>
    </source>
</evidence>
<evidence type="ECO:0000313" key="2">
    <source>
        <dbReference type="EMBL" id="OGD40156.1"/>
    </source>
</evidence>
<protein>
    <submittedName>
        <fullName evidence="2">Uncharacterized protein</fullName>
    </submittedName>
</protein>
<gene>
    <name evidence="2" type="ORF">A3I30_02720</name>
</gene>
<evidence type="ECO:0000313" key="3">
    <source>
        <dbReference type="Proteomes" id="UP000177197"/>
    </source>
</evidence>
<dbReference type="AlphaFoldDB" id="A0A1F5CBC9"/>
<accession>A0A1F5CBC9</accession>
<proteinExistence type="predicted"/>
<organism evidence="2 3">
    <name type="scientific">Candidatus Azambacteria bacterium RIFCSPLOWO2_02_FULL_44_14</name>
    <dbReference type="NCBI Taxonomy" id="1797306"/>
    <lineage>
        <taxon>Bacteria</taxon>
        <taxon>Candidatus Azamiibacteriota</taxon>
    </lineage>
</organism>